<evidence type="ECO:0000313" key="6">
    <source>
        <dbReference type="EMBL" id="KXS15718.1"/>
    </source>
</evidence>
<dbReference type="GO" id="GO:0022625">
    <property type="term" value="C:cytosolic large ribosomal subunit"/>
    <property type="evidence" value="ECO:0007669"/>
    <property type="project" value="TreeGrafter"/>
</dbReference>
<keyword evidence="2" id="KW-0689">Ribosomal protein</keyword>
<dbReference type="EMBL" id="KQ965760">
    <property type="protein sequence ID" value="KXS15718.1"/>
    <property type="molecule type" value="Genomic_DNA"/>
</dbReference>
<dbReference type="Proteomes" id="UP000070544">
    <property type="component" value="Unassembled WGS sequence"/>
</dbReference>
<feature type="compositionally biased region" description="Basic and acidic residues" evidence="4">
    <location>
        <begin position="96"/>
        <end position="125"/>
    </location>
</feature>
<dbReference type="PROSITE" id="PS01073">
    <property type="entry name" value="RIBOSOMAL_L24E"/>
    <property type="match status" value="1"/>
</dbReference>
<evidence type="ECO:0000256" key="3">
    <source>
        <dbReference type="ARBA" id="ARBA00023274"/>
    </source>
</evidence>
<evidence type="ECO:0000256" key="2">
    <source>
        <dbReference type="ARBA" id="ARBA00022980"/>
    </source>
</evidence>
<dbReference type="OMA" id="PGHGKKM"/>
<evidence type="ECO:0000256" key="4">
    <source>
        <dbReference type="SAM" id="MobiDB-lite"/>
    </source>
</evidence>
<organism evidence="6 7">
    <name type="scientific">Gonapodya prolifera (strain JEL478)</name>
    <name type="common">Monoblepharis prolifera</name>
    <dbReference type="NCBI Taxonomy" id="1344416"/>
    <lineage>
        <taxon>Eukaryota</taxon>
        <taxon>Fungi</taxon>
        <taxon>Fungi incertae sedis</taxon>
        <taxon>Chytridiomycota</taxon>
        <taxon>Chytridiomycota incertae sedis</taxon>
        <taxon>Monoblepharidomycetes</taxon>
        <taxon>Monoblepharidales</taxon>
        <taxon>Gonapodyaceae</taxon>
        <taxon>Gonapodya</taxon>
    </lineage>
</organism>
<feature type="domain" description="Large ribosomal subunit protein eL24-related N-terminal" evidence="5">
    <location>
        <begin position="1"/>
        <end position="66"/>
    </location>
</feature>
<evidence type="ECO:0000256" key="1">
    <source>
        <dbReference type="ARBA" id="ARBA00005647"/>
    </source>
</evidence>
<keyword evidence="3" id="KW-0687">Ribonucleoprotein</keyword>
<dbReference type="Gene3D" id="2.30.170.20">
    <property type="entry name" value="Ribosomal protein L24e"/>
    <property type="match status" value="1"/>
</dbReference>
<evidence type="ECO:0000259" key="5">
    <source>
        <dbReference type="Pfam" id="PF01246"/>
    </source>
</evidence>
<dbReference type="InterPro" id="IPR000988">
    <property type="entry name" value="Ribosomal_eL24-rel_N"/>
</dbReference>
<keyword evidence="7" id="KW-1185">Reference proteome</keyword>
<reference evidence="6 7" key="1">
    <citation type="journal article" date="2015" name="Genome Biol. Evol.">
        <title>Phylogenomic analyses indicate that early fungi evolved digesting cell walls of algal ancestors of land plants.</title>
        <authorList>
            <person name="Chang Y."/>
            <person name="Wang S."/>
            <person name="Sekimoto S."/>
            <person name="Aerts A.L."/>
            <person name="Choi C."/>
            <person name="Clum A."/>
            <person name="LaButti K.M."/>
            <person name="Lindquist E.A."/>
            <person name="Yee Ngan C."/>
            <person name="Ohm R.A."/>
            <person name="Salamov A.A."/>
            <person name="Grigoriev I.V."/>
            <person name="Spatafora J.W."/>
            <person name="Berbee M.L."/>
        </authorList>
    </citation>
    <scope>NUCLEOTIDE SEQUENCE [LARGE SCALE GENOMIC DNA]</scope>
    <source>
        <strain evidence="6 7">JEL478</strain>
    </source>
</reference>
<dbReference type="OrthoDB" id="1727108at2759"/>
<gene>
    <name evidence="6" type="ORF">M427DRAFT_111771</name>
</gene>
<evidence type="ECO:0000313" key="7">
    <source>
        <dbReference type="Proteomes" id="UP000070544"/>
    </source>
</evidence>
<sequence>MKVELCNFSGYKIHPGHGKIYVRTDNRSYRFINGKSESYFLQKLKPSKLDWTVVFRRLHKKGITEETTKKRVKRTVKYQRDIVGASLEAIRAKRNMKPEVREAERKKAVQEAKDKKRKEQEEKKKTAAPTKGAKSAQPKISKMQAKGAPAKVSAKSR</sequence>
<dbReference type="FunFam" id="2.30.170.20:FF:000002">
    <property type="entry name" value="60S ribosomal protein L24"/>
    <property type="match status" value="1"/>
</dbReference>
<dbReference type="PANTHER" id="PTHR10792:SF1">
    <property type="entry name" value="RIBOSOMAL PROTEIN L24"/>
    <property type="match status" value="1"/>
</dbReference>
<dbReference type="Pfam" id="PF01246">
    <property type="entry name" value="Ribosomal_L24e"/>
    <property type="match status" value="1"/>
</dbReference>
<dbReference type="GO" id="GO:0003729">
    <property type="term" value="F:mRNA binding"/>
    <property type="evidence" value="ECO:0007669"/>
    <property type="project" value="TreeGrafter"/>
</dbReference>
<dbReference type="InterPro" id="IPR038630">
    <property type="entry name" value="L24e/L24_sf"/>
</dbReference>
<dbReference type="Gene3D" id="6.10.250.1270">
    <property type="match status" value="1"/>
</dbReference>
<dbReference type="CDD" id="cd00472">
    <property type="entry name" value="Ribosomal_L24e_L24"/>
    <property type="match status" value="1"/>
</dbReference>
<comment type="similarity">
    <text evidence="1">Belongs to the eukaryotic ribosomal protein eL24 family.</text>
</comment>
<dbReference type="GO" id="GO:0003735">
    <property type="term" value="F:structural constituent of ribosome"/>
    <property type="evidence" value="ECO:0007669"/>
    <property type="project" value="InterPro"/>
</dbReference>
<dbReference type="STRING" id="1344416.A0A139AG35"/>
<dbReference type="InterPro" id="IPR023442">
    <property type="entry name" value="Ribosomal_eL24_CS"/>
</dbReference>
<proteinExistence type="inferred from homology"/>
<dbReference type="SUPFAM" id="SSF57716">
    <property type="entry name" value="Glucocorticoid receptor-like (DNA-binding domain)"/>
    <property type="match status" value="1"/>
</dbReference>
<accession>A0A139AG35</accession>
<protein>
    <recommendedName>
        <fullName evidence="5">Large ribosomal subunit protein eL24-related N-terminal domain-containing protein</fullName>
    </recommendedName>
</protein>
<dbReference type="PANTHER" id="PTHR10792">
    <property type="entry name" value="60S RIBOSOMAL PROTEIN L24"/>
    <property type="match status" value="1"/>
</dbReference>
<name>A0A139AG35_GONPJ</name>
<dbReference type="AlphaFoldDB" id="A0A139AG35"/>
<feature type="region of interest" description="Disordered" evidence="4">
    <location>
        <begin position="94"/>
        <end position="157"/>
    </location>
</feature>
<dbReference type="GO" id="GO:0002181">
    <property type="term" value="P:cytoplasmic translation"/>
    <property type="evidence" value="ECO:0007669"/>
    <property type="project" value="TreeGrafter"/>
</dbReference>
<dbReference type="InterPro" id="IPR056366">
    <property type="entry name" value="Ribosomal_eL24"/>
</dbReference>